<dbReference type="PANTHER" id="PTHR40079:SF4">
    <property type="entry name" value="GH26 DOMAIN-CONTAINING PROTEIN-RELATED"/>
    <property type="match status" value="1"/>
</dbReference>
<dbReference type="PANTHER" id="PTHR40079">
    <property type="entry name" value="MANNAN ENDO-1,4-BETA-MANNOSIDASE E-RELATED"/>
    <property type="match status" value="1"/>
</dbReference>
<dbReference type="Pfam" id="PF02156">
    <property type="entry name" value="Glyco_hydro_26"/>
    <property type="match status" value="1"/>
</dbReference>
<evidence type="ECO:0000256" key="5">
    <source>
        <dbReference type="SAM" id="MobiDB-lite"/>
    </source>
</evidence>
<feature type="compositionally biased region" description="Pro residues" evidence="5">
    <location>
        <begin position="240"/>
        <end position="253"/>
    </location>
</feature>
<protein>
    <recommendedName>
        <fullName evidence="7">GH26 domain-containing protein</fullName>
    </recommendedName>
</protein>
<keyword evidence="2 4" id="KW-0378">Hydrolase</keyword>
<name>A0A9W5UX84_9ACTN</name>
<sequence length="569" mass="61408">MTSRGLHRMIPRRGGRRKAVMLGVIGTTVVLGLGATMVPLLADDGLSIAVVADTTATAVPQDGDNSVKTTLATCPAPCDGNPRGAREAVLTFLVTKLPANAMNVRATLRVHAWQKFQATVTAHESRLDARAARPMPTPLGAALDTVTGVAKGFNEWDVSGLVTGNGIWTLSLAQAGLDTRIYWASGENRNPDLRPSLTISYDGVGIRPPSASPSVAPSPTVTASRPPASPTVSPSVSPSPARPSPTTTPPPPESGKCGTVSAKLVPGCGAWWGMYSPTNAAAGWDHGKAVSDVEKQVGRKFDIVHRYHDFSNTGSNGAFPDEFQQQQMREGRLMFFAWESRIFSSGTVLTWKDVYSGRYDATIDAVAGRIRAIGQPVFIGFDHEPEDEPAKGSDADFVRAWRYVHDRFADAKADNAVWVWTMMGWSGHYDRYAGLYPGDRYVDWVAWDPYNFHVCNGSTVWKSPSTTIGSFYRWLDQNGIGAGKPRMLAEFGTNMNAADPNAKRRWFEEFPAALKAHPKIKAAVYFNSAGMTKTTSTCNMMMNQNAAAVAGFAAAGRDSYLRQPTGGSR</sequence>
<keyword evidence="6" id="KW-1133">Transmembrane helix</keyword>
<feature type="region of interest" description="Disordered" evidence="5">
    <location>
        <begin position="204"/>
        <end position="258"/>
    </location>
</feature>
<evidence type="ECO:0000256" key="2">
    <source>
        <dbReference type="ARBA" id="ARBA00022801"/>
    </source>
</evidence>
<dbReference type="AlphaFoldDB" id="A0A9W5UX84"/>
<evidence type="ECO:0000313" key="8">
    <source>
        <dbReference type="EMBL" id="GIJ36043.1"/>
    </source>
</evidence>
<evidence type="ECO:0000256" key="4">
    <source>
        <dbReference type="PROSITE-ProRule" id="PRU01100"/>
    </source>
</evidence>
<keyword evidence="6" id="KW-0472">Membrane</keyword>
<dbReference type="GO" id="GO:0016985">
    <property type="term" value="F:mannan endo-1,4-beta-mannosidase activity"/>
    <property type="evidence" value="ECO:0007669"/>
    <property type="project" value="InterPro"/>
</dbReference>
<dbReference type="InterPro" id="IPR017853">
    <property type="entry name" value="GH"/>
</dbReference>
<dbReference type="EMBL" id="BOPD01000040">
    <property type="protein sequence ID" value="GIJ36043.1"/>
    <property type="molecule type" value="Genomic_DNA"/>
</dbReference>
<evidence type="ECO:0000256" key="6">
    <source>
        <dbReference type="SAM" id="Phobius"/>
    </source>
</evidence>
<feature type="compositionally biased region" description="Low complexity" evidence="5">
    <location>
        <begin position="208"/>
        <end position="239"/>
    </location>
</feature>
<dbReference type="Proteomes" id="UP000607311">
    <property type="component" value="Unassembled WGS sequence"/>
</dbReference>
<feature type="domain" description="GH26" evidence="7">
    <location>
        <begin position="255"/>
        <end position="551"/>
    </location>
</feature>
<dbReference type="RefSeq" id="WP_093404385.1">
    <property type="nucleotide sequence ID" value="NZ_BOPD01000040.1"/>
</dbReference>
<feature type="transmembrane region" description="Helical" evidence="6">
    <location>
        <begin position="20"/>
        <end position="42"/>
    </location>
</feature>
<keyword evidence="6" id="KW-0812">Transmembrane</keyword>
<dbReference type="GO" id="GO:0006080">
    <property type="term" value="P:substituted mannan metabolic process"/>
    <property type="evidence" value="ECO:0007669"/>
    <property type="project" value="InterPro"/>
</dbReference>
<proteinExistence type="inferred from homology"/>
<evidence type="ECO:0000259" key="7">
    <source>
        <dbReference type="PROSITE" id="PS51764"/>
    </source>
</evidence>
<feature type="active site" description="Nucleophile" evidence="4">
    <location>
        <position position="490"/>
    </location>
</feature>
<reference evidence="8" key="1">
    <citation type="submission" date="2021-01" db="EMBL/GenBank/DDBJ databases">
        <title>Whole genome shotgun sequence of Verrucosispora sediminis NBRC 107745.</title>
        <authorList>
            <person name="Komaki H."/>
            <person name="Tamura T."/>
        </authorList>
    </citation>
    <scope>NUCLEOTIDE SEQUENCE</scope>
    <source>
        <strain evidence="8">NBRC 107745</strain>
    </source>
</reference>
<keyword evidence="9" id="KW-1185">Reference proteome</keyword>
<evidence type="ECO:0000256" key="1">
    <source>
        <dbReference type="ARBA" id="ARBA00007754"/>
    </source>
</evidence>
<comment type="caution">
    <text evidence="8">The sequence shown here is derived from an EMBL/GenBank/DDBJ whole genome shotgun (WGS) entry which is preliminary data.</text>
</comment>
<dbReference type="Gene3D" id="3.20.20.80">
    <property type="entry name" value="Glycosidases"/>
    <property type="match status" value="1"/>
</dbReference>
<evidence type="ECO:0000313" key="9">
    <source>
        <dbReference type="Proteomes" id="UP000607311"/>
    </source>
</evidence>
<organism evidence="8 9">
    <name type="scientific">Micromonospora sediminimaris</name>
    <dbReference type="NCBI Taxonomy" id="547162"/>
    <lineage>
        <taxon>Bacteria</taxon>
        <taxon>Bacillati</taxon>
        <taxon>Actinomycetota</taxon>
        <taxon>Actinomycetes</taxon>
        <taxon>Micromonosporales</taxon>
        <taxon>Micromonosporaceae</taxon>
        <taxon>Micromonospora</taxon>
    </lineage>
</organism>
<feature type="active site" description="Proton donor" evidence="4">
    <location>
        <position position="384"/>
    </location>
</feature>
<dbReference type="PROSITE" id="PS51764">
    <property type="entry name" value="GH26"/>
    <property type="match status" value="1"/>
</dbReference>
<accession>A0A9W5UX84</accession>
<dbReference type="InterPro" id="IPR000805">
    <property type="entry name" value="Glyco_hydro_26"/>
</dbReference>
<gene>
    <name evidence="8" type="ORF">Vse01_51910</name>
</gene>
<dbReference type="OrthoDB" id="9816550at2"/>
<evidence type="ECO:0000256" key="3">
    <source>
        <dbReference type="ARBA" id="ARBA00023295"/>
    </source>
</evidence>
<comment type="similarity">
    <text evidence="1 4">Belongs to the glycosyl hydrolase 26 family.</text>
</comment>
<dbReference type="SUPFAM" id="SSF51445">
    <property type="entry name" value="(Trans)glycosidases"/>
    <property type="match status" value="1"/>
</dbReference>
<dbReference type="InterPro" id="IPR022790">
    <property type="entry name" value="GH26_dom"/>
</dbReference>
<keyword evidence="3 4" id="KW-0326">Glycosidase</keyword>